<feature type="transmembrane region" description="Helical" evidence="1">
    <location>
        <begin position="84"/>
        <end position="103"/>
    </location>
</feature>
<dbReference type="EMBL" id="JAAXKY010000071">
    <property type="protein sequence ID" value="NMH79563.1"/>
    <property type="molecule type" value="Genomic_DNA"/>
</dbReference>
<name>A0ABX1RGN8_9PSEU</name>
<evidence type="ECO:0000313" key="2">
    <source>
        <dbReference type="EMBL" id="NMH79563.1"/>
    </source>
</evidence>
<keyword evidence="3" id="KW-1185">Reference proteome</keyword>
<feature type="transmembrane region" description="Helical" evidence="1">
    <location>
        <begin position="21"/>
        <end position="47"/>
    </location>
</feature>
<reference evidence="2 3" key="1">
    <citation type="submission" date="2020-04" db="EMBL/GenBank/DDBJ databases">
        <authorList>
            <person name="Klaysubun C."/>
            <person name="Duangmal K."/>
            <person name="Lipun K."/>
        </authorList>
    </citation>
    <scope>NUCLEOTIDE SEQUENCE [LARGE SCALE GENOMIC DNA]</scope>
    <source>
        <strain evidence="2 3">JCM 11839</strain>
    </source>
</reference>
<sequence length="476" mass="49986">MSTATVTDAILHRRAAISGGLAGVAGGVVFGAAMAVFGTLPTIASILRTDSAVVGFILHMLIAVLIGAAFGLLVIRFRIRVRDMLFWGLVYGAVWWFLGPQTLLPLLQGMPVDWSAAHAETLLPSLVGHLFYGATVAGVFVLLQRGGRTTGRVPAVGAVVRGAVAGTACAALLTRVPNFQVGSWAWLLTGLVLGVLYPLIFTGRPEPTGPALARGTVYGFAAWVVVELTLQPLVRDGSLGWSRTDAAAVAGRLPGYLLLGAATAVVFTWLGLWLRGLFLDDVRKIEVEPPGARGPRATAYGVLAGIVGGLLFTVVMVLVGALPMVARIVGGQGTSVGLVVHLVISALIGVTYAVLFRRQSFDVLSGIGWGVSYGFFWWVLGDLTLLPLLSGGTLSWDTATLAAQFPSLVGHLAYGTGLGAVYYWLEAGIDPWWMTRSGIEASRVTARREQVLSAAPAVWVLTVLVAVTLPILLTGA</sequence>
<feature type="transmembrane region" description="Helical" evidence="1">
    <location>
        <begin position="299"/>
        <end position="326"/>
    </location>
</feature>
<feature type="transmembrane region" description="Helical" evidence="1">
    <location>
        <begin position="53"/>
        <end position="75"/>
    </location>
</feature>
<dbReference type="RefSeq" id="WP_169397626.1">
    <property type="nucleotide sequence ID" value="NZ_BAAAJH010000010.1"/>
</dbReference>
<evidence type="ECO:0000256" key="1">
    <source>
        <dbReference type="SAM" id="Phobius"/>
    </source>
</evidence>
<organism evidence="2 3">
    <name type="scientific">Pseudonocardia xinjiangensis</name>
    <dbReference type="NCBI Taxonomy" id="75289"/>
    <lineage>
        <taxon>Bacteria</taxon>
        <taxon>Bacillati</taxon>
        <taxon>Actinomycetota</taxon>
        <taxon>Actinomycetes</taxon>
        <taxon>Pseudonocardiales</taxon>
        <taxon>Pseudonocardiaceae</taxon>
        <taxon>Pseudonocardia</taxon>
    </lineage>
</organism>
<keyword evidence="1" id="KW-0812">Transmembrane</keyword>
<feature type="transmembrane region" description="Helical" evidence="1">
    <location>
        <begin position="401"/>
        <end position="425"/>
    </location>
</feature>
<keyword evidence="1" id="KW-0472">Membrane</keyword>
<feature type="transmembrane region" description="Helical" evidence="1">
    <location>
        <begin position="123"/>
        <end position="143"/>
    </location>
</feature>
<proteinExistence type="predicted"/>
<dbReference type="Proteomes" id="UP001296706">
    <property type="component" value="Unassembled WGS sequence"/>
</dbReference>
<feature type="transmembrane region" description="Helical" evidence="1">
    <location>
        <begin position="363"/>
        <end position="381"/>
    </location>
</feature>
<feature type="transmembrane region" description="Helical" evidence="1">
    <location>
        <begin position="338"/>
        <end position="356"/>
    </location>
</feature>
<gene>
    <name evidence="2" type="ORF">HF577_21020</name>
</gene>
<protein>
    <submittedName>
        <fullName evidence="2">DUF1440 domain-containing protein</fullName>
    </submittedName>
</protein>
<feature type="transmembrane region" description="Helical" evidence="1">
    <location>
        <begin position="451"/>
        <end position="473"/>
    </location>
</feature>
<feature type="transmembrane region" description="Helical" evidence="1">
    <location>
        <begin position="254"/>
        <end position="278"/>
    </location>
</feature>
<accession>A0ABX1RGN8</accession>
<evidence type="ECO:0000313" key="3">
    <source>
        <dbReference type="Proteomes" id="UP001296706"/>
    </source>
</evidence>
<comment type="caution">
    <text evidence="2">The sequence shown here is derived from an EMBL/GenBank/DDBJ whole genome shotgun (WGS) entry which is preliminary data.</text>
</comment>
<feature type="transmembrane region" description="Helical" evidence="1">
    <location>
        <begin position="185"/>
        <end position="203"/>
    </location>
</feature>
<keyword evidence="1" id="KW-1133">Transmembrane helix</keyword>